<dbReference type="InParanoid" id="K1WFT1"/>
<evidence type="ECO:0000256" key="2">
    <source>
        <dbReference type="SAM" id="Phobius"/>
    </source>
</evidence>
<feature type="compositionally biased region" description="Low complexity" evidence="1">
    <location>
        <begin position="573"/>
        <end position="582"/>
    </location>
</feature>
<name>K1WFT1_MARBU</name>
<dbReference type="HOGENOM" id="CLU_020690_0_0_1"/>
<dbReference type="AlphaFoldDB" id="K1WFT1"/>
<keyword evidence="2" id="KW-0472">Membrane</keyword>
<sequence>MAVSARMLTEKVIRSMFNHTGNRTIAFSQNAVNRTGSSGNSTSNLISNLVFAESKSVRTSTIILATFNVLAALATASSILYDCYCASKRCNPRLKASKICVSSIHPAETFPLVLALGIAIQGLVFAGVQGEGLSSLFVQNTCGLIAQFLWPALFVVPFIQLVFGAECAIRSFRSIAFQARGKWDVTICLGVILVMIIGVWIPAHVRPQPESCFASLIWFVSGLGLLGFVLLCITGVLMIAAAVTIFMRLSTVNLIDQHQRIAASRIVYYLILGIISLVFVTPFFYTLIDKEGDIKLSMMATVVLNLSGLMSGLLHLFLRSNTTTTSFAPKTMTKDWDHPRHALRMFGPNELAMRAHLINPVTGPDTLRDDLESRASRPESDASLIGFEKGRGIYIASLRSTPYEPQKYLETEMSPMPKISRAADAVNPGPAVSGRALAGNPSYSLFPAENHSPLRNSPKRDSVYDISDISDINEISDLAPPPPLRHTGGPRHKRNSSDGSSATVQIGLRLSHAPPTPQEDLDTLPLPSTTYKGSTLQVPGARKASSPRSAPRLATPPNTYSAASERSLPPSPAAAKTKATSAGAPLKVQTNFASLTSSKPGLVTPVSTSRNHSPQLRTPTSMNKAFPLTPKVYLPQIEKIRESITQLSPTVYTPSPAVYSLSPTVYSPEKKVTVPARSPLHVTPPGSPEAGPSKTRPPLRTKMDWI</sequence>
<reference evidence="3 4" key="1">
    <citation type="journal article" date="2012" name="BMC Genomics">
        <title>Sequencing the genome of Marssonina brunnea reveals fungus-poplar co-evolution.</title>
        <authorList>
            <person name="Zhu S."/>
            <person name="Cao Y.-Z."/>
            <person name="Jiang C."/>
            <person name="Tan B.-Y."/>
            <person name="Wang Z."/>
            <person name="Feng S."/>
            <person name="Zhang L."/>
            <person name="Su X.-H."/>
            <person name="Brejova B."/>
            <person name="Vinar T."/>
            <person name="Xu M."/>
            <person name="Wang M.-X."/>
            <person name="Zhang S.-G."/>
            <person name="Huang M.-R."/>
            <person name="Wu R."/>
            <person name="Zhou Y."/>
        </authorList>
    </citation>
    <scope>NUCLEOTIDE SEQUENCE [LARGE SCALE GENOMIC DNA]</scope>
    <source>
        <strain evidence="3 4">MB_m1</strain>
    </source>
</reference>
<feature type="region of interest" description="Disordered" evidence="1">
    <location>
        <begin position="473"/>
        <end position="582"/>
    </location>
</feature>
<feature type="compositionally biased region" description="Polar residues" evidence="1">
    <location>
        <begin position="526"/>
        <end position="537"/>
    </location>
</feature>
<gene>
    <name evidence="3" type="ORF">MBM_05644</name>
</gene>
<feature type="transmembrane region" description="Helical" evidence="2">
    <location>
        <begin position="181"/>
        <end position="201"/>
    </location>
</feature>
<protein>
    <submittedName>
        <fullName evidence="3">Uncharacterized protein</fullName>
    </submittedName>
</protein>
<feature type="transmembrane region" description="Helical" evidence="2">
    <location>
        <begin position="62"/>
        <end position="86"/>
    </location>
</feature>
<dbReference type="RefSeq" id="XP_007293533.1">
    <property type="nucleotide sequence ID" value="XM_007293471.1"/>
</dbReference>
<feature type="transmembrane region" description="Helical" evidence="2">
    <location>
        <begin position="213"/>
        <end position="246"/>
    </location>
</feature>
<dbReference type="OMA" id="IWFPMRY"/>
<evidence type="ECO:0000256" key="1">
    <source>
        <dbReference type="SAM" id="MobiDB-lite"/>
    </source>
</evidence>
<dbReference type="eggNOG" id="ENOG502SMUJ">
    <property type="taxonomic scope" value="Eukaryota"/>
</dbReference>
<keyword evidence="2" id="KW-1133">Transmembrane helix</keyword>
<keyword evidence="2" id="KW-0812">Transmembrane</keyword>
<feature type="region of interest" description="Disordered" evidence="1">
    <location>
        <begin position="670"/>
        <end position="706"/>
    </location>
</feature>
<accession>K1WFT1</accession>
<proteinExistence type="predicted"/>
<evidence type="ECO:0000313" key="4">
    <source>
        <dbReference type="Proteomes" id="UP000006753"/>
    </source>
</evidence>
<feature type="transmembrane region" description="Helical" evidence="2">
    <location>
        <begin position="266"/>
        <end position="288"/>
    </location>
</feature>
<keyword evidence="4" id="KW-1185">Reference proteome</keyword>
<dbReference type="OrthoDB" id="5368516at2759"/>
<dbReference type="EMBL" id="JH921439">
    <property type="protein sequence ID" value="EKD16350.1"/>
    <property type="molecule type" value="Genomic_DNA"/>
</dbReference>
<feature type="transmembrane region" description="Helical" evidence="2">
    <location>
        <begin position="294"/>
        <end position="318"/>
    </location>
</feature>
<feature type="transmembrane region" description="Helical" evidence="2">
    <location>
        <begin position="107"/>
        <end position="128"/>
    </location>
</feature>
<feature type="region of interest" description="Disordered" evidence="1">
    <location>
        <begin position="602"/>
        <end position="623"/>
    </location>
</feature>
<dbReference type="GeneID" id="18761579"/>
<dbReference type="KEGG" id="mbe:MBM_05644"/>
<dbReference type="Proteomes" id="UP000006753">
    <property type="component" value="Unassembled WGS sequence"/>
</dbReference>
<feature type="transmembrane region" description="Helical" evidence="2">
    <location>
        <begin position="148"/>
        <end position="169"/>
    </location>
</feature>
<evidence type="ECO:0000313" key="3">
    <source>
        <dbReference type="EMBL" id="EKD16350.1"/>
    </source>
</evidence>
<organism evidence="3 4">
    <name type="scientific">Marssonina brunnea f. sp. multigermtubi (strain MB_m1)</name>
    <name type="common">Marssonina leaf spot fungus</name>
    <dbReference type="NCBI Taxonomy" id="1072389"/>
    <lineage>
        <taxon>Eukaryota</taxon>
        <taxon>Fungi</taxon>
        <taxon>Dikarya</taxon>
        <taxon>Ascomycota</taxon>
        <taxon>Pezizomycotina</taxon>
        <taxon>Leotiomycetes</taxon>
        <taxon>Helotiales</taxon>
        <taxon>Drepanopezizaceae</taxon>
        <taxon>Drepanopeziza</taxon>
    </lineage>
</organism>